<gene>
    <name evidence="1" type="ORF">A2290_03765</name>
</gene>
<evidence type="ECO:0000313" key="1">
    <source>
        <dbReference type="EMBL" id="OGC15490.1"/>
    </source>
</evidence>
<dbReference type="AlphaFoldDB" id="A0A1F4S4Z4"/>
<accession>A0A1F4S4Z4</accession>
<reference evidence="1 2" key="1">
    <citation type="journal article" date="2016" name="Nat. Commun.">
        <title>Thousands of microbial genomes shed light on interconnected biogeochemical processes in an aquifer system.</title>
        <authorList>
            <person name="Anantharaman K."/>
            <person name="Brown C.T."/>
            <person name="Hug L.A."/>
            <person name="Sharon I."/>
            <person name="Castelle C.J."/>
            <person name="Probst A.J."/>
            <person name="Thomas B.C."/>
            <person name="Singh A."/>
            <person name="Wilkins M.J."/>
            <person name="Karaoz U."/>
            <person name="Brodie E.L."/>
            <person name="Williams K.H."/>
            <person name="Hubbard S.S."/>
            <person name="Banfield J.F."/>
        </authorList>
    </citation>
    <scope>NUCLEOTIDE SEQUENCE [LARGE SCALE GENOMIC DNA]</scope>
</reference>
<protein>
    <submittedName>
        <fullName evidence="1">Uncharacterized protein</fullName>
    </submittedName>
</protein>
<dbReference type="EMBL" id="MEUA01000019">
    <property type="protein sequence ID" value="OGC15490.1"/>
    <property type="molecule type" value="Genomic_DNA"/>
</dbReference>
<evidence type="ECO:0000313" key="2">
    <source>
        <dbReference type="Proteomes" id="UP000177905"/>
    </source>
</evidence>
<organism evidence="1 2">
    <name type="scientific">candidate division WOR-1 bacterium RIFOXYB2_FULL_36_35</name>
    <dbReference type="NCBI Taxonomy" id="1802578"/>
    <lineage>
        <taxon>Bacteria</taxon>
        <taxon>Bacillati</taxon>
        <taxon>Saganbacteria</taxon>
    </lineage>
</organism>
<dbReference type="Proteomes" id="UP000177905">
    <property type="component" value="Unassembled WGS sequence"/>
</dbReference>
<sequence length="422" mass="47567">MLGPISKASDNEFLVLKSVKRDGVSSKKDDKSIVAGESLKRKNNTDRFHFEFGSLQELTPIIACFIEEINDIVCFSRVEDRVFMLSDVAAKMLEKGVNKRIVLAVFERALEETGRIENKDIARKSILLVLKKMFSADLFESAMYFLKDKGLFALLDSNLLDSFMDFLSNKEIDDESKFDALAGFAKEAATCSSLGNINEGFKEKILVYMLSFGESMVNKGIDMTDFVNNGLNLARDLKKSASRILRFCDFAKFMDSIRARQEDIVVVLDEALNLAMKDKEINRGAAVNLLTLTVSDMKLNIENTKNLFDKNWKFAENIPNLDDRFACMVLIAKNMVVYGFDISEKYRKLELTGKKILSCLIFDDRDDLKKEIAGILQSVSSLGLFPSLLDYAIDLAKRNRLNPDYSPQLLGGILSLDNDNRG</sequence>
<comment type="caution">
    <text evidence="1">The sequence shown here is derived from an EMBL/GenBank/DDBJ whole genome shotgun (WGS) entry which is preliminary data.</text>
</comment>
<proteinExistence type="predicted"/>
<name>A0A1F4S4Z4_UNCSA</name>